<dbReference type="SUPFAM" id="SSF47807">
    <property type="entry name" value="5' to 3' exonuclease, C-terminal subdomain"/>
    <property type="match status" value="1"/>
</dbReference>
<dbReference type="CDD" id="cd09898">
    <property type="entry name" value="H3TH_53EXO"/>
    <property type="match status" value="1"/>
</dbReference>
<dbReference type="InterPro" id="IPR020046">
    <property type="entry name" value="5-3_exonucl_a-hlix_arch_N"/>
</dbReference>
<dbReference type="EMBL" id="JAQNDK010000005">
    <property type="protein sequence ID" value="MDC0683681.1"/>
    <property type="molecule type" value="Genomic_DNA"/>
</dbReference>
<keyword evidence="6" id="KW-1185">Reference proteome</keyword>
<name>A0ABT5CB76_9BACT</name>
<dbReference type="InterPro" id="IPR038969">
    <property type="entry name" value="FEN"/>
</dbReference>
<dbReference type="SMART" id="SM00279">
    <property type="entry name" value="HhH2"/>
    <property type="match status" value="1"/>
</dbReference>
<reference evidence="5 6" key="1">
    <citation type="submission" date="2023-01" db="EMBL/GenBank/DDBJ databases">
        <title>Minimal conservation of predation-associated metabolite biosynthetic gene clusters underscores biosynthetic potential of Myxococcota including descriptions for ten novel species: Archangium lansinium sp. nov., Myxococcus landrumus sp. nov., Nannocystis bai.</title>
        <authorList>
            <person name="Ahearne A."/>
            <person name="Stevens C."/>
            <person name="Dowd S."/>
        </authorList>
    </citation>
    <scope>NUCLEOTIDE SEQUENCE [LARGE SCALE GENOMIC DNA]</scope>
    <source>
        <strain evidence="5 6">WIWO2</strain>
    </source>
</reference>
<dbReference type="CDD" id="cd09859">
    <property type="entry name" value="PIN_53EXO"/>
    <property type="match status" value="1"/>
</dbReference>
<dbReference type="Pfam" id="PF01367">
    <property type="entry name" value="5_3_exonuc"/>
    <property type="match status" value="1"/>
</dbReference>
<dbReference type="Gene3D" id="3.40.50.1010">
    <property type="entry name" value="5'-nuclease"/>
    <property type="match status" value="1"/>
</dbReference>
<comment type="caution">
    <text evidence="5">The sequence shown here is derived from an EMBL/GenBank/DDBJ whole genome shotgun (WGS) entry which is preliminary data.</text>
</comment>
<dbReference type="InterPro" id="IPR020045">
    <property type="entry name" value="DNA_polI_H3TH"/>
</dbReference>
<evidence type="ECO:0000256" key="2">
    <source>
        <dbReference type="ARBA" id="ARBA00022801"/>
    </source>
</evidence>
<dbReference type="InterPro" id="IPR008918">
    <property type="entry name" value="HhH2"/>
</dbReference>
<dbReference type="Proteomes" id="UP001217485">
    <property type="component" value="Unassembled WGS sequence"/>
</dbReference>
<sequence length="292" mass="32094">MRLHLIDGTYELFRAHYSKRPGHRAPGGWDAKATVGVVASLLALLHHVDEEVTHLAVAFDNPIRSFRNDLFAGYKSDEGMDPELRRQFDPVEEAVRALGIVVWSMDAFEADDALATAAARFRGAVEQVRILSPDKDFGQCLAGDRVVQVDRRKEKVIDEAAMRAARGVAPESIPDFLALTGDDADGIPGLAGIGERTAAALLGAYGHLEQIPDDPAAWSVAVRGADRIAHALVEQREDALLYRTLATLRTDVPLEEGLDDLRFRGVPRDRFAAWCDAIDVRTLKARPTRWAP</sequence>
<dbReference type="PANTHER" id="PTHR42646:SF2">
    <property type="entry name" value="5'-3' EXONUCLEASE FAMILY PROTEIN"/>
    <property type="match status" value="1"/>
</dbReference>
<evidence type="ECO:0000256" key="1">
    <source>
        <dbReference type="ARBA" id="ARBA00022722"/>
    </source>
</evidence>
<dbReference type="Gene3D" id="1.10.150.20">
    <property type="entry name" value="5' to 3' exonuclease, C-terminal subdomain"/>
    <property type="match status" value="1"/>
</dbReference>
<keyword evidence="2" id="KW-0378">Hydrolase</keyword>
<gene>
    <name evidence="5" type="ORF">POL72_38490</name>
</gene>
<dbReference type="SUPFAM" id="SSF88723">
    <property type="entry name" value="PIN domain-like"/>
    <property type="match status" value="1"/>
</dbReference>
<keyword evidence="5" id="KW-0269">Exonuclease</keyword>
<dbReference type="Pfam" id="PF02739">
    <property type="entry name" value="5_3_exonuc_N"/>
    <property type="match status" value="1"/>
</dbReference>
<evidence type="ECO:0000313" key="5">
    <source>
        <dbReference type="EMBL" id="MDC0683681.1"/>
    </source>
</evidence>
<accession>A0ABT5CB76</accession>
<protein>
    <submittedName>
        <fullName evidence="5">5'-3' exonuclease H3TH domain-containing protein</fullName>
    </submittedName>
</protein>
<dbReference type="GO" id="GO:0004527">
    <property type="term" value="F:exonuclease activity"/>
    <property type="evidence" value="ECO:0007669"/>
    <property type="project" value="UniProtKB-KW"/>
</dbReference>
<evidence type="ECO:0000259" key="4">
    <source>
        <dbReference type="SMART" id="SM00475"/>
    </source>
</evidence>
<keyword evidence="1" id="KW-0540">Nuclease</keyword>
<evidence type="ECO:0000313" key="6">
    <source>
        <dbReference type="Proteomes" id="UP001217485"/>
    </source>
</evidence>
<dbReference type="InterPro" id="IPR036279">
    <property type="entry name" value="5-3_exonuclease_C_sf"/>
</dbReference>
<dbReference type="InterPro" id="IPR002421">
    <property type="entry name" value="5-3_exonuclease"/>
</dbReference>
<organism evidence="5 6">
    <name type="scientific">Sorangium atrum</name>
    <dbReference type="NCBI Taxonomy" id="2995308"/>
    <lineage>
        <taxon>Bacteria</taxon>
        <taxon>Pseudomonadati</taxon>
        <taxon>Myxococcota</taxon>
        <taxon>Polyangia</taxon>
        <taxon>Polyangiales</taxon>
        <taxon>Polyangiaceae</taxon>
        <taxon>Sorangium</taxon>
    </lineage>
</organism>
<evidence type="ECO:0000256" key="3">
    <source>
        <dbReference type="ARBA" id="ARBA00023125"/>
    </source>
</evidence>
<dbReference type="RefSeq" id="WP_272101840.1">
    <property type="nucleotide sequence ID" value="NZ_JAQNDK010000005.1"/>
</dbReference>
<dbReference type="InterPro" id="IPR029060">
    <property type="entry name" value="PIN-like_dom_sf"/>
</dbReference>
<dbReference type="PANTHER" id="PTHR42646">
    <property type="entry name" value="FLAP ENDONUCLEASE XNI"/>
    <property type="match status" value="1"/>
</dbReference>
<dbReference type="SMART" id="SM00475">
    <property type="entry name" value="53EXOc"/>
    <property type="match status" value="1"/>
</dbReference>
<feature type="domain" description="5'-3' exonuclease" evidence="4">
    <location>
        <begin position="1"/>
        <end position="264"/>
    </location>
</feature>
<keyword evidence="3" id="KW-0238">DNA-binding</keyword>
<proteinExistence type="predicted"/>